<dbReference type="SUPFAM" id="SSF53383">
    <property type="entry name" value="PLP-dependent transferases"/>
    <property type="match status" value="1"/>
</dbReference>
<keyword evidence="4" id="KW-0663">Pyridoxal phosphate</keyword>
<dbReference type="KEGG" id="suam:BOO69_13310"/>
<dbReference type="GO" id="GO:0006545">
    <property type="term" value="P:glycine biosynthetic process"/>
    <property type="evidence" value="ECO:0007669"/>
    <property type="project" value="TreeGrafter"/>
</dbReference>
<dbReference type="AlphaFoldDB" id="A0A1J0WIY3"/>
<dbReference type="Gene3D" id="3.40.640.10">
    <property type="entry name" value="Type I PLP-dependent aspartate aminotransferase-like (Major domain)"/>
    <property type="match status" value="1"/>
</dbReference>
<dbReference type="RefSeq" id="WP_071972610.1">
    <property type="nucleotide sequence ID" value="NZ_CP018076.1"/>
</dbReference>
<evidence type="ECO:0000313" key="9">
    <source>
        <dbReference type="Proteomes" id="UP000181897"/>
    </source>
</evidence>
<comment type="cofactor">
    <cofactor evidence="1">
        <name>pyridoxal 5'-phosphate</name>
        <dbReference type="ChEBI" id="CHEBI:597326"/>
    </cofactor>
</comment>
<dbReference type="InterPro" id="IPR001597">
    <property type="entry name" value="ArAA_b-elim_lyase/Thr_aldolase"/>
</dbReference>
<dbReference type="Pfam" id="PF01212">
    <property type="entry name" value="Beta_elim_lyase"/>
    <property type="match status" value="1"/>
</dbReference>
<dbReference type="PIRSF" id="PIRSF017617">
    <property type="entry name" value="Thr_aldolase"/>
    <property type="match status" value="1"/>
</dbReference>
<protein>
    <recommendedName>
        <fullName evidence="7">Aromatic amino acid beta-eliminating lyase/threonine aldolase domain-containing protein</fullName>
    </recommendedName>
</protein>
<dbReference type="OrthoDB" id="9774495at2"/>
<name>A0A1J0WIY3_9RHOB</name>
<dbReference type="STRING" id="1917485.BOO69_13310"/>
<comment type="subunit">
    <text evidence="3">Homotetramer.</text>
</comment>
<feature type="modified residue" description="N6-(pyridoxal phosphate)lysine" evidence="6">
    <location>
        <position position="217"/>
    </location>
</feature>
<evidence type="ECO:0000256" key="6">
    <source>
        <dbReference type="PIRSR" id="PIRSR017617-1"/>
    </source>
</evidence>
<accession>A0A1J0WIY3</accession>
<sequence>MVAQVLDASNEQIFDFRSDTLTSPSDAMRKRMASAEVGDDFYREDPSIRALEDLTATILGKEDALFVLSGTMGNLVSIRSQVPSGHSAIVSATSHLHVNETGHLASICGITSQAFSTPGGKFDLGELMNFAKIPSPNAPRSVLTPPLKLICVENTHNGEGGRCLDKPYLNQLKRFADERDLIFHMDGARLFNAAVALSVDPSDLVAPVDSVSFCLSKGLGAPGGAMIAGSRDFIEEARHWRQMVGGGMRQSGIMAAAGHFALKENLKRLHEDHSNAKALALGLDALGFEIAVETVETNIVMAFLPKELGEPASLHKRLYQSGVRVLPPKGNRLRFVTHMGLNSDDIEAALKVIGRLVEGRS</sequence>
<dbReference type="InterPro" id="IPR015424">
    <property type="entry name" value="PyrdxlP-dep_Trfase"/>
</dbReference>
<dbReference type="InterPro" id="IPR015422">
    <property type="entry name" value="PyrdxlP-dep_Trfase_small"/>
</dbReference>
<feature type="domain" description="Aromatic amino acid beta-eliminating lyase/threonine aldolase" evidence="7">
    <location>
        <begin position="15"/>
        <end position="304"/>
    </location>
</feature>
<gene>
    <name evidence="8" type="ORF">BOO69_13310</name>
</gene>
<dbReference type="Proteomes" id="UP000181897">
    <property type="component" value="Chromosome"/>
</dbReference>
<reference evidence="8 9" key="1">
    <citation type="submission" date="2016-11" db="EMBL/GenBank/DDBJ databases">
        <title>Complete genome sequence of Sulfitobacter sp. AM1-D1, a toxic bacteria associated with marine dinoflagellate Alexandrium minutum in East China Sea.</title>
        <authorList>
            <person name="Yang Q."/>
            <person name="Zhang X."/>
            <person name="Tian X."/>
        </authorList>
    </citation>
    <scope>NUCLEOTIDE SEQUENCE [LARGE SCALE GENOMIC DNA]</scope>
    <source>
        <strain evidence="8 9">AM1-D1</strain>
    </source>
</reference>
<evidence type="ECO:0000313" key="8">
    <source>
        <dbReference type="EMBL" id="APE44267.1"/>
    </source>
</evidence>
<dbReference type="InterPro" id="IPR023603">
    <property type="entry name" value="Low_specificity_L-TA-like"/>
</dbReference>
<evidence type="ECO:0000259" key="7">
    <source>
        <dbReference type="Pfam" id="PF01212"/>
    </source>
</evidence>
<evidence type="ECO:0000256" key="1">
    <source>
        <dbReference type="ARBA" id="ARBA00001933"/>
    </source>
</evidence>
<dbReference type="NCBIfam" id="NF041359">
    <property type="entry name" value="GntG_guanitoxin"/>
    <property type="match status" value="1"/>
</dbReference>
<dbReference type="Gene3D" id="3.90.1150.10">
    <property type="entry name" value="Aspartate Aminotransferase, domain 1"/>
    <property type="match status" value="1"/>
</dbReference>
<proteinExistence type="inferred from homology"/>
<evidence type="ECO:0000256" key="4">
    <source>
        <dbReference type="ARBA" id="ARBA00022898"/>
    </source>
</evidence>
<dbReference type="GO" id="GO:0008732">
    <property type="term" value="F:L-allo-threonine aldolase activity"/>
    <property type="evidence" value="ECO:0007669"/>
    <property type="project" value="TreeGrafter"/>
</dbReference>
<dbReference type="GO" id="GO:0005829">
    <property type="term" value="C:cytosol"/>
    <property type="evidence" value="ECO:0007669"/>
    <property type="project" value="TreeGrafter"/>
</dbReference>
<evidence type="ECO:0000256" key="2">
    <source>
        <dbReference type="ARBA" id="ARBA00006966"/>
    </source>
</evidence>
<evidence type="ECO:0000256" key="3">
    <source>
        <dbReference type="ARBA" id="ARBA00011881"/>
    </source>
</evidence>
<dbReference type="FunFam" id="3.40.640.10:FF:000030">
    <property type="entry name" value="Low-specificity L-threonine aldolase"/>
    <property type="match status" value="1"/>
</dbReference>
<dbReference type="PANTHER" id="PTHR48097">
    <property type="entry name" value="L-THREONINE ALDOLASE-RELATED"/>
    <property type="match status" value="1"/>
</dbReference>
<dbReference type="GO" id="GO:0006567">
    <property type="term" value="P:L-threonine catabolic process"/>
    <property type="evidence" value="ECO:0007669"/>
    <property type="project" value="TreeGrafter"/>
</dbReference>
<dbReference type="PANTHER" id="PTHR48097:SF9">
    <property type="entry name" value="L-THREONINE ALDOLASE"/>
    <property type="match status" value="1"/>
</dbReference>
<comment type="similarity">
    <text evidence="2">Belongs to the threonine aldolase family.</text>
</comment>
<keyword evidence="9" id="KW-1185">Reference proteome</keyword>
<organism evidence="8 9">
    <name type="scientific">Sulfitobacter alexandrii</name>
    <dbReference type="NCBI Taxonomy" id="1917485"/>
    <lineage>
        <taxon>Bacteria</taxon>
        <taxon>Pseudomonadati</taxon>
        <taxon>Pseudomonadota</taxon>
        <taxon>Alphaproteobacteria</taxon>
        <taxon>Rhodobacterales</taxon>
        <taxon>Roseobacteraceae</taxon>
        <taxon>Sulfitobacter</taxon>
    </lineage>
</organism>
<dbReference type="EMBL" id="CP018076">
    <property type="protein sequence ID" value="APE44267.1"/>
    <property type="molecule type" value="Genomic_DNA"/>
</dbReference>
<dbReference type="InterPro" id="IPR015421">
    <property type="entry name" value="PyrdxlP-dep_Trfase_major"/>
</dbReference>
<evidence type="ECO:0000256" key="5">
    <source>
        <dbReference type="ARBA" id="ARBA00023239"/>
    </source>
</evidence>
<keyword evidence="5" id="KW-0456">Lyase</keyword>